<dbReference type="SUPFAM" id="SSF48317">
    <property type="entry name" value="Acid phosphatase/Vanadium-dependent haloperoxidase"/>
    <property type="match status" value="1"/>
</dbReference>
<feature type="transmembrane region" description="Helical" evidence="7">
    <location>
        <begin position="182"/>
        <end position="201"/>
    </location>
</feature>
<evidence type="ECO:0000256" key="5">
    <source>
        <dbReference type="ARBA" id="ARBA00023136"/>
    </source>
</evidence>
<evidence type="ECO:0000256" key="1">
    <source>
        <dbReference type="ARBA" id="ARBA00004141"/>
    </source>
</evidence>
<dbReference type="Gene3D" id="1.20.144.10">
    <property type="entry name" value="Phosphatidic acid phosphatase type 2/haloperoxidase"/>
    <property type="match status" value="1"/>
</dbReference>
<dbReference type="GO" id="GO:0016020">
    <property type="term" value="C:membrane"/>
    <property type="evidence" value="ECO:0007669"/>
    <property type="project" value="UniProtKB-SubCell"/>
</dbReference>
<feature type="transmembrane region" description="Helical" evidence="7">
    <location>
        <begin position="109"/>
        <end position="128"/>
    </location>
</feature>
<dbReference type="PANTHER" id="PTHR10165:SF35">
    <property type="entry name" value="RE23632P"/>
    <property type="match status" value="1"/>
</dbReference>
<dbReference type="RefSeq" id="XP_028486393.1">
    <property type="nucleotide sequence ID" value="XM_028626114.1"/>
</dbReference>
<dbReference type="GO" id="GO:0008195">
    <property type="term" value="F:phosphatidate phosphatase activity"/>
    <property type="evidence" value="ECO:0007669"/>
    <property type="project" value="TreeGrafter"/>
</dbReference>
<feature type="transmembrane region" description="Helical" evidence="7">
    <location>
        <begin position="78"/>
        <end position="97"/>
    </location>
</feature>
<organism evidence="9 10">
    <name type="scientific">Byssochlamys spectabilis</name>
    <name type="common">Paecilomyces variotii</name>
    <dbReference type="NCBI Taxonomy" id="264951"/>
    <lineage>
        <taxon>Eukaryota</taxon>
        <taxon>Fungi</taxon>
        <taxon>Dikarya</taxon>
        <taxon>Ascomycota</taxon>
        <taxon>Pezizomycotina</taxon>
        <taxon>Eurotiomycetes</taxon>
        <taxon>Eurotiomycetidae</taxon>
        <taxon>Eurotiales</taxon>
        <taxon>Thermoascaceae</taxon>
        <taxon>Paecilomyces</taxon>
    </lineage>
</organism>
<name>A0A443HY25_BYSSP</name>
<dbReference type="InterPro" id="IPR000326">
    <property type="entry name" value="PAP2/HPO"/>
</dbReference>
<feature type="compositionally biased region" description="Basic and acidic residues" evidence="6">
    <location>
        <begin position="280"/>
        <end position="306"/>
    </location>
</feature>
<dbReference type="STRING" id="264951.A0A443HY25"/>
<dbReference type="PANTHER" id="PTHR10165">
    <property type="entry name" value="LIPID PHOSPHATE PHOSPHATASE"/>
    <property type="match status" value="1"/>
</dbReference>
<dbReference type="InterPro" id="IPR043216">
    <property type="entry name" value="PAP-like"/>
</dbReference>
<feature type="region of interest" description="Disordered" evidence="6">
    <location>
        <begin position="280"/>
        <end position="316"/>
    </location>
</feature>
<dbReference type="GO" id="GO:0006644">
    <property type="term" value="P:phospholipid metabolic process"/>
    <property type="evidence" value="ECO:0007669"/>
    <property type="project" value="InterPro"/>
</dbReference>
<evidence type="ECO:0000256" key="2">
    <source>
        <dbReference type="ARBA" id="ARBA00008816"/>
    </source>
</evidence>
<evidence type="ECO:0000256" key="6">
    <source>
        <dbReference type="SAM" id="MobiDB-lite"/>
    </source>
</evidence>
<proteinExistence type="inferred from homology"/>
<keyword evidence="10" id="KW-1185">Reference proteome</keyword>
<feature type="transmembrane region" description="Helical" evidence="7">
    <location>
        <begin position="210"/>
        <end position="229"/>
    </location>
</feature>
<sequence length="316" mass="35119">MSRNAGSPRPMPLSNRPGVAGALYRFWQRSYASDYISLGFLAVGWVLIQITAKPFHQMFTLDNVSIQHPFAVVERVPVLWSIIYAGIIPLLILFAWGSIFHPGAHKFHVTVLGLLVALTLSSFITDVIKNAVGRPRPDLISRCKPEKGTAEHLLVTFKVCTQTNLHILDEGWRSFPSGHSSFSFAGLGYLSLFLAGQMHVLRPGTDLGRFLISLVPLMGAALIAMSRLADYRHDVYDVSCGTLLGLVVAYFSYRRYYPSLRSVHCDVPYSRSDAGGFAKLADDEERHMQGSRPRSREWGSADETHPLTEISSSRLP</sequence>
<comment type="subcellular location">
    <subcellularLocation>
        <location evidence="1">Membrane</location>
        <topology evidence="1">Multi-pass membrane protein</topology>
    </subcellularLocation>
</comment>
<dbReference type="AlphaFoldDB" id="A0A443HY25"/>
<evidence type="ECO:0000256" key="3">
    <source>
        <dbReference type="ARBA" id="ARBA00022692"/>
    </source>
</evidence>
<comment type="caution">
    <text evidence="9">The sequence shown here is derived from an EMBL/GenBank/DDBJ whole genome shotgun (WGS) entry which is preliminary data.</text>
</comment>
<dbReference type="FunFam" id="1.20.144.10:FF:000017">
    <property type="entry name" value="Diacylglycerol pyrophosphate phosphatase 1"/>
    <property type="match status" value="1"/>
</dbReference>
<gene>
    <name evidence="9" type="ORF">C8Q69DRAFT_203427</name>
</gene>
<dbReference type="SMART" id="SM00014">
    <property type="entry name" value="acidPPc"/>
    <property type="match status" value="1"/>
</dbReference>
<dbReference type="GeneID" id="39595391"/>
<evidence type="ECO:0000313" key="9">
    <source>
        <dbReference type="EMBL" id="RWQ96748.1"/>
    </source>
</evidence>
<keyword evidence="3 7" id="KW-0812">Transmembrane</keyword>
<protein>
    <submittedName>
        <fullName evidence="9">PAP2 domain protein</fullName>
    </submittedName>
</protein>
<dbReference type="Proteomes" id="UP000283841">
    <property type="component" value="Unassembled WGS sequence"/>
</dbReference>
<comment type="similarity">
    <text evidence="2">Belongs to the PA-phosphatase related phosphoesterase family.</text>
</comment>
<dbReference type="EMBL" id="RCNU01000003">
    <property type="protein sequence ID" value="RWQ96748.1"/>
    <property type="molecule type" value="Genomic_DNA"/>
</dbReference>
<accession>A0A443HY25</accession>
<dbReference type="CDD" id="cd03390">
    <property type="entry name" value="PAP2_containing_1_like"/>
    <property type="match status" value="1"/>
</dbReference>
<keyword evidence="4 7" id="KW-1133">Transmembrane helix</keyword>
<keyword evidence="5 7" id="KW-0472">Membrane</keyword>
<evidence type="ECO:0000259" key="8">
    <source>
        <dbReference type="SMART" id="SM00014"/>
    </source>
</evidence>
<dbReference type="InterPro" id="IPR036938">
    <property type="entry name" value="PAP2/HPO_sf"/>
</dbReference>
<feature type="transmembrane region" description="Helical" evidence="7">
    <location>
        <begin position="35"/>
        <end position="52"/>
    </location>
</feature>
<feature type="transmembrane region" description="Helical" evidence="7">
    <location>
        <begin position="235"/>
        <end position="253"/>
    </location>
</feature>
<dbReference type="GO" id="GO:0046839">
    <property type="term" value="P:phospholipid dephosphorylation"/>
    <property type="evidence" value="ECO:0007669"/>
    <property type="project" value="TreeGrafter"/>
</dbReference>
<evidence type="ECO:0000256" key="7">
    <source>
        <dbReference type="SAM" id="Phobius"/>
    </source>
</evidence>
<evidence type="ECO:0000256" key="4">
    <source>
        <dbReference type="ARBA" id="ARBA00022989"/>
    </source>
</evidence>
<dbReference type="VEuPathDB" id="FungiDB:C8Q69DRAFT_203427"/>
<reference evidence="9 10" key="1">
    <citation type="journal article" date="2018" name="Front. Microbiol.">
        <title>Genomic and genetic insights into a cosmopolitan fungus, Paecilomyces variotii (Eurotiales).</title>
        <authorList>
            <person name="Urquhart A.S."/>
            <person name="Mondo S.J."/>
            <person name="Makela M.R."/>
            <person name="Hane J.K."/>
            <person name="Wiebenga A."/>
            <person name="He G."/>
            <person name="Mihaltcheva S."/>
            <person name="Pangilinan J."/>
            <person name="Lipzen A."/>
            <person name="Barry K."/>
            <person name="de Vries R.P."/>
            <person name="Grigoriev I.V."/>
            <person name="Idnurm A."/>
        </authorList>
    </citation>
    <scope>NUCLEOTIDE SEQUENCE [LARGE SCALE GENOMIC DNA]</scope>
    <source>
        <strain evidence="9 10">CBS 101075</strain>
    </source>
</reference>
<feature type="domain" description="Phosphatidic acid phosphatase type 2/haloperoxidase" evidence="8">
    <location>
        <begin position="112"/>
        <end position="253"/>
    </location>
</feature>
<evidence type="ECO:0000313" key="10">
    <source>
        <dbReference type="Proteomes" id="UP000283841"/>
    </source>
</evidence>
<dbReference type="Pfam" id="PF01569">
    <property type="entry name" value="PAP2"/>
    <property type="match status" value="1"/>
</dbReference>